<evidence type="ECO:0000313" key="1">
    <source>
        <dbReference type="EMBL" id="KAJ8476607.1"/>
    </source>
</evidence>
<keyword evidence="2" id="KW-1185">Reference proteome</keyword>
<sequence length="70" mass="8310">MDAQPCRLWFCARARSSEETKRNKLFQNPEMLCNYNVAGRVVTTSHNILRPLWLRALEFCHALRKRMRAC</sequence>
<proteinExistence type="predicted"/>
<reference evidence="1 2" key="1">
    <citation type="submission" date="2022-12" db="EMBL/GenBank/DDBJ databases">
        <title>Chromosome-scale assembly of the Ensete ventricosum genome.</title>
        <authorList>
            <person name="Dussert Y."/>
            <person name="Stocks J."/>
            <person name="Wendawek A."/>
            <person name="Woldeyes F."/>
            <person name="Nichols R.A."/>
            <person name="Borrell J.S."/>
        </authorList>
    </citation>
    <scope>NUCLEOTIDE SEQUENCE [LARGE SCALE GENOMIC DNA]</scope>
    <source>
        <strain evidence="2">cv. Maze</strain>
        <tissue evidence="1">Seeds</tissue>
    </source>
</reference>
<accession>A0AAV8QEG1</accession>
<dbReference type="EMBL" id="JAQQAF010000006">
    <property type="protein sequence ID" value="KAJ8476607.1"/>
    <property type="molecule type" value="Genomic_DNA"/>
</dbReference>
<evidence type="ECO:0000313" key="2">
    <source>
        <dbReference type="Proteomes" id="UP001222027"/>
    </source>
</evidence>
<comment type="caution">
    <text evidence="1">The sequence shown here is derived from an EMBL/GenBank/DDBJ whole genome shotgun (WGS) entry which is preliminary data.</text>
</comment>
<gene>
    <name evidence="1" type="ORF">OPV22_020334</name>
</gene>
<name>A0AAV8QEG1_ENSVE</name>
<protein>
    <submittedName>
        <fullName evidence="1">Uncharacterized protein</fullName>
    </submittedName>
</protein>
<dbReference type="AlphaFoldDB" id="A0AAV8QEG1"/>
<dbReference type="Proteomes" id="UP001222027">
    <property type="component" value="Unassembled WGS sequence"/>
</dbReference>
<organism evidence="1 2">
    <name type="scientific">Ensete ventricosum</name>
    <name type="common">Abyssinian banana</name>
    <name type="synonym">Musa ensete</name>
    <dbReference type="NCBI Taxonomy" id="4639"/>
    <lineage>
        <taxon>Eukaryota</taxon>
        <taxon>Viridiplantae</taxon>
        <taxon>Streptophyta</taxon>
        <taxon>Embryophyta</taxon>
        <taxon>Tracheophyta</taxon>
        <taxon>Spermatophyta</taxon>
        <taxon>Magnoliopsida</taxon>
        <taxon>Liliopsida</taxon>
        <taxon>Zingiberales</taxon>
        <taxon>Musaceae</taxon>
        <taxon>Ensete</taxon>
    </lineage>
</organism>